<keyword evidence="3" id="KW-1185">Reference proteome</keyword>
<dbReference type="InterPro" id="IPR055245">
    <property type="entry name" value="HTH_proteobacteria"/>
</dbReference>
<accession>A0A9X1UQ63</accession>
<dbReference type="Pfam" id="PF14090">
    <property type="entry name" value="HTH_39"/>
    <property type="match status" value="1"/>
</dbReference>
<protein>
    <recommendedName>
        <fullName evidence="1">Winged helix-turn-helix domain-containing protein</fullName>
    </recommendedName>
</protein>
<sequence>MNNKQSNQITHADAVMAELAKGRHISYREMIIELGINHPKDIILKLRKAGQPIERYRVNHANGKHHYNFYLA</sequence>
<gene>
    <name evidence="2" type="ORF">H9W84_01090</name>
</gene>
<evidence type="ECO:0000313" key="2">
    <source>
        <dbReference type="EMBL" id="MCG8146735.1"/>
    </source>
</evidence>
<evidence type="ECO:0000259" key="1">
    <source>
        <dbReference type="Pfam" id="PF14090"/>
    </source>
</evidence>
<dbReference type="EMBL" id="JACSYB010000001">
    <property type="protein sequence ID" value="MCG8146735.1"/>
    <property type="molecule type" value="Genomic_DNA"/>
</dbReference>
<dbReference type="RefSeq" id="WP_138017888.1">
    <property type="nucleotide sequence ID" value="NZ_JACSYB010000001.1"/>
</dbReference>
<comment type="caution">
    <text evidence="2">The sequence shown here is derived from an EMBL/GenBank/DDBJ whole genome shotgun (WGS) entry which is preliminary data.</text>
</comment>
<dbReference type="Proteomes" id="UP001139238">
    <property type="component" value="Unassembled WGS sequence"/>
</dbReference>
<dbReference type="AlphaFoldDB" id="A0A9X1UQ63"/>
<feature type="domain" description="Winged helix-turn-helix" evidence="1">
    <location>
        <begin position="13"/>
        <end position="64"/>
    </location>
</feature>
<evidence type="ECO:0000313" key="3">
    <source>
        <dbReference type="Proteomes" id="UP001139238"/>
    </source>
</evidence>
<name>A0A9X1UQ63_9GAMM</name>
<reference evidence="2" key="1">
    <citation type="submission" date="2021-08" db="EMBL/GenBank/DDBJ databases">
        <title>Complete genome sequence of Moraxella sp strain PS-22.</title>
        <authorList>
            <person name="Das S.K."/>
        </authorList>
    </citation>
    <scope>NUCLEOTIDE SEQUENCE</scope>
    <source>
        <strain evidence="2">PS-22</strain>
    </source>
</reference>
<organism evidence="2 3">
    <name type="scientific">Moraxella tetraodonis</name>
    <dbReference type="NCBI Taxonomy" id="2767221"/>
    <lineage>
        <taxon>Bacteria</taxon>
        <taxon>Pseudomonadati</taxon>
        <taxon>Pseudomonadota</taxon>
        <taxon>Gammaproteobacteria</taxon>
        <taxon>Moraxellales</taxon>
        <taxon>Moraxellaceae</taxon>
        <taxon>Moraxella</taxon>
    </lineage>
</organism>
<proteinExistence type="predicted"/>